<evidence type="ECO:0000313" key="10">
    <source>
        <dbReference type="EMBL" id="AGC52872.1"/>
    </source>
</evidence>
<keyword evidence="9" id="KW-0830">Ubiquinone</keyword>
<evidence type="ECO:0000256" key="2">
    <source>
        <dbReference type="ARBA" id="ARBA00008472"/>
    </source>
</evidence>
<dbReference type="GO" id="GO:0031966">
    <property type="term" value="C:mitochondrial membrane"/>
    <property type="evidence" value="ECO:0007669"/>
    <property type="project" value="UniProtKB-SubCell"/>
</dbReference>
<geneLocation type="mitochondrion" evidence="10"/>
<keyword evidence="4 9" id="KW-0813">Transport</keyword>
<feature type="transmembrane region" description="Helical" evidence="9">
    <location>
        <begin position="88"/>
        <end position="106"/>
    </location>
</feature>
<evidence type="ECO:0000256" key="7">
    <source>
        <dbReference type="ARBA" id="ARBA00023136"/>
    </source>
</evidence>
<sequence length="115" mass="13518">MIYYVAIPLTITMLFFILYLFLSWNPPSEIVSKGEPFECGFDPFSKIRKPFSLRFFLLIILFLIFDVEVVLLFPILMLLKSSCTTPQIISFTVFLIILIMGLFYEWKMGALEWIL</sequence>
<reference evidence="10" key="1">
    <citation type="submission" date="2012-11" db="EMBL/GenBank/DDBJ databases">
        <title>Mitochondrial Genome Evolution in Pupillid Land Snails.</title>
        <authorList>
            <person name="Marquardt J.D."/>
            <person name="Adema C.M."/>
            <person name="Nekola J.C."/>
            <person name="Bergthorsson U."/>
        </authorList>
    </citation>
    <scope>NUCLEOTIDE SEQUENCE</scope>
</reference>
<dbReference type="CTD" id="4537"/>
<evidence type="ECO:0000256" key="1">
    <source>
        <dbReference type="ARBA" id="ARBA00004370"/>
    </source>
</evidence>
<comment type="similarity">
    <text evidence="2 9">Belongs to the complex I subunit 3 family.</text>
</comment>
<dbReference type="Pfam" id="PF00507">
    <property type="entry name" value="Oxidored_q4"/>
    <property type="match status" value="1"/>
</dbReference>
<organism evidence="10">
    <name type="scientific">Pupilla muscorum</name>
    <dbReference type="NCBI Taxonomy" id="225749"/>
    <lineage>
        <taxon>Eukaryota</taxon>
        <taxon>Metazoa</taxon>
        <taxon>Spiralia</taxon>
        <taxon>Lophotrochozoa</taxon>
        <taxon>Mollusca</taxon>
        <taxon>Gastropoda</taxon>
        <taxon>Heterobranchia</taxon>
        <taxon>Euthyneura</taxon>
        <taxon>Panpulmonata</taxon>
        <taxon>Eupulmonata</taxon>
        <taxon>Stylommatophora</taxon>
        <taxon>Orthurethra</taxon>
        <taxon>Pupillidae</taxon>
        <taxon>Pupilla</taxon>
    </lineage>
</organism>
<keyword evidence="6 9" id="KW-1133">Transmembrane helix</keyword>
<evidence type="ECO:0000256" key="5">
    <source>
        <dbReference type="ARBA" id="ARBA00022692"/>
    </source>
</evidence>
<dbReference type="Gene3D" id="1.20.58.1610">
    <property type="entry name" value="NADH:ubiquinone/plastoquinone oxidoreductase, chain 3"/>
    <property type="match status" value="1"/>
</dbReference>
<dbReference type="PANTHER" id="PTHR11058:SF9">
    <property type="entry name" value="NADH-UBIQUINONE OXIDOREDUCTASE CHAIN 3"/>
    <property type="match status" value="1"/>
</dbReference>
<evidence type="ECO:0000256" key="4">
    <source>
        <dbReference type="ARBA" id="ARBA00022448"/>
    </source>
</evidence>
<dbReference type="PANTHER" id="PTHR11058">
    <property type="entry name" value="NADH-UBIQUINONE OXIDOREDUCTASE CHAIN 3"/>
    <property type="match status" value="1"/>
</dbReference>
<name>A0A0A6ZAH3_9EUPU</name>
<keyword evidence="9" id="KW-1278">Translocase</keyword>
<keyword evidence="9" id="KW-0520">NAD</keyword>
<comment type="subcellular location">
    <subcellularLocation>
        <location evidence="1">Membrane</location>
    </subcellularLocation>
    <subcellularLocation>
        <location evidence="9">Mitochondrion membrane</location>
        <topology evidence="9">Multi-pass membrane protein</topology>
    </subcellularLocation>
</comment>
<dbReference type="AlphaFoldDB" id="A0A0A6ZAH3"/>
<keyword evidence="9" id="KW-0249">Electron transport</keyword>
<dbReference type="RefSeq" id="YP_009113907.1">
    <property type="nucleotide sequence ID" value="NC_026044.1"/>
</dbReference>
<keyword evidence="5 9" id="KW-0812">Transmembrane</keyword>
<dbReference type="GO" id="GO:0008137">
    <property type="term" value="F:NADH dehydrogenase (ubiquinone) activity"/>
    <property type="evidence" value="ECO:0007669"/>
    <property type="project" value="UniProtKB-UniRule"/>
</dbReference>
<dbReference type="GO" id="GO:0030964">
    <property type="term" value="C:NADH dehydrogenase complex"/>
    <property type="evidence" value="ECO:0007669"/>
    <property type="project" value="TreeGrafter"/>
</dbReference>
<dbReference type="EMBL" id="KC185404">
    <property type="protein sequence ID" value="AGC52872.1"/>
    <property type="molecule type" value="Genomic_DNA"/>
</dbReference>
<comment type="function">
    <text evidence="9">Core subunit of the mitochondrial membrane respiratory chain NADH dehydrogenase (Complex I) which catalyzes electron transfer from NADH through the respiratory chain, using ubiquinone as an electron acceptor. Essential for the catalytic activity of complex I.</text>
</comment>
<evidence type="ECO:0000256" key="9">
    <source>
        <dbReference type="RuleBase" id="RU003640"/>
    </source>
</evidence>
<evidence type="ECO:0000256" key="3">
    <source>
        <dbReference type="ARBA" id="ARBA00021007"/>
    </source>
</evidence>
<evidence type="ECO:0000256" key="8">
    <source>
        <dbReference type="ARBA" id="ARBA00049551"/>
    </source>
</evidence>
<keyword evidence="7 9" id="KW-0472">Membrane</keyword>
<evidence type="ECO:0000256" key="6">
    <source>
        <dbReference type="ARBA" id="ARBA00022989"/>
    </source>
</evidence>
<comment type="catalytic activity">
    <reaction evidence="8 9">
        <text>a ubiquinone + NADH + 5 H(+)(in) = a ubiquinol + NAD(+) + 4 H(+)(out)</text>
        <dbReference type="Rhea" id="RHEA:29091"/>
        <dbReference type="Rhea" id="RHEA-COMP:9565"/>
        <dbReference type="Rhea" id="RHEA-COMP:9566"/>
        <dbReference type="ChEBI" id="CHEBI:15378"/>
        <dbReference type="ChEBI" id="CHEBI:16389"/>
        <dbReference type="ChEBI" id="CHEBI:17976"/>
        <dbReference type="ChEBI" id="CHEBI:57540"/>
        <dbReference type="ChEBI" id="CHEBI:57945"/>
        <dbReference type="EC" id="7.1.1.2"/>
    </reaction>
</comment>
<dbReference type="EC" id="7.1.1.2" evidence="9"/>
<dbReference type="InterPro" id="IPR000440">
    <property type="entry name" value="NADH_UbQ/plastoQ_OxRdtase_su3"/>
</dbReference>
<keyword evidence="9" id="KW-0679">Respiratory chain</keyword>
<feature type="transmembrane region" description="Helical" evidence="9">
    <location>
        <begin position="55"/>
        <end position="76"/>
    </location>
</feature>
<proteinExistence type="inferred from homology"/>
<dbReference type="InterPro" id="IPR038430">
    <property type="entry name" value="NDAH_ubi_oxred_su3_sf"/>
</dbReference>
<dbReference type="GeneID" id="22832493"/>
<protein>
    <recommendedName>
        <fullName evidence="3 9">NADH-ubiquinone oxidoreductase chain 3</fullName>
        <ecNumber evidence="9">7.1.1.2</ecNumber>
    </recommendedName>
</protein>
<gene>
    <name evidence="10" type="primary">ND3</name>
</gene>
<feature type="transmembrane region" description="Helical" evidence="9">
    <location>
        <begin position="6"/>
        <end position="24"/>
    </location>
</feature>
<accession>A0A0A6ZAH3</accession>
<keyword evidence="9 10" id="KW-0496">Mitochondrion</keyword>